<keyword evidence="3" id="KW-1185">Reference proteome</keyword>
<dbReference type="Proteomes" id="UP000799428">
    <property type="component" value="Unassembled WGS sequence"/>
</dbReference>
<feature type="compositionally biased region" description="Low complexity" evidence="1">
    <location>
        <begin position="90"/>
        <end position="108"/>
    </location>
</feature>
<feature type="compositionally biased region" description="Polar residues" evidence="1">
    <location>
        <begin position="163"/>
        <end position="178"/>
    </location>
</feature>
<organism evidence="2 3">
    <name type="scientific">Pleomassaria siparia CBS 279.74</name>
    <dbReference type="NCBI Taxonomy" id="1314801"/>
    <lineage>
        <taxon>Eukaryota</taxon>
        <taxon>Fungi</taxon>
        <taxon>Dikarya</taxon>
        <taxon>Ascomycota</taxon>
        <taxon>Pezizomycotina</taxon>
        <taxon>Dothideomycetes</taxon>
        <taxon>Pleosporomycetidae</taxon>
        <taxon>Pleosporales</taxon>
        <taxon>Pleomassariaceae</taxon>
        <taxon>Pleomassaria</taxon>
    </lineage>
</organism>
<name>A0A6G1K639_9PLEO</name>
<sequence>MLTLFPSVSSSPQRLSPQRVLLKVTEFQSDVRQAHLFRHQFQVTCSYCMFGHPGISAFGFARAHQQGIPRSPKTISLKGRTTPSTTHNRTSSAVSATATATTATTATTASADTAELELLQSLQEFSRRRSTFIDDTPRSFEMSSPKRTESKNTSDETYPGPPNTTNSHTNSIASSLASKVTGRSLRGSSTAHSSQEYHPISLVERRQTGEKRHKYSSLELWAAQHHQEETVETDDIAKVSTFRAIQEYFDSQVSTTTRSIESISRHCTSSAPNIPLPVSPERTSRSSLEPPSVLLANDSMMHIPKEHIPDLPCRRPIRLLPPIRAQSQLLSCDFSLAAEGQYSPYDEKHDMVPIPKQHDPGHPVRMGVAAKAGISTLGRMAPPVLGHEALTVTADLSDLSFYLKNTGPSTDNSSLSKKRPVYKMFKVKRKKSLAECLGSIEGSPSKPRPRPPTPACAREMQTSSGARHLRIVVPTDTLPVTGSGSKWRSRQISITWTDETLNPLASPGLEHAMSDFNAVEEYGRPSDTPLRSPKCPPVPVRPVQMKEHALITREEKTRARKLRDLKRSKRHTDNTDSTADTTAGALATSTPSRTIDREQEDGEKAKMVSLQHNVVSLQRENRELAEALARMMGLELGNGDLEADVVLKMYRRLMFSGCEDDDVEG</sequence>
<dbReference type="AlphaFoldDB" id="A0A6G1K639"/>
<protein>
    <submittedName>
        <fullName evidence="2">Uncharacterized protein</fullName>
    </submittedName>
</protein>
<gene>
    <name evidence="2" type="ORF">K504DRAFT_491958</name>
</gene>
<feature type="compositionally biased region" description="Low complexity" evidence="1">
    <location>
        <begin position="575"/>
        <end position="590"/>
    </location>
</feature>
<reference evidence="2" key="1">
    <citation type="journal article" date="2020" name="Stud. Mycol.">
        <title>101 Dothideomycetes genomes: a test case for predicting lifestyles and emergence of pathogens.</title>
        <authorList>
            <person name="Haridas S."/>
            <person name="Albert R."/>
            <person name="Binder M."/>
            <person name="Bloem J."/>
            <person name="Labutti K."/>
            <person name="Salamov A."/>
            <person name="Andreopoulos B."/>
            <person name="Baker S."/>
            <person name="Barry K."/>
            <person name="Bills G."/>
            <person name="Bluhm B."/>
            <person name="Cannon C."/>
            <person name="Castanera R."/>
            <person name="Culley D."/>
            <person name="Daum C."/>
            <person name="Ezra D."/>
            <person name="Gonzalez J."/>
            <person name="Henrissat B."/>
            <person name="Kuo A."/>
            <person name="Liang C."/>
            <person name="Lipzen A."/>
            <person name="Lutzoni F."/>
            <person name="Magnuson J."/>
            <person name="Mondo S."/>
            <person name="Nolan M."/>
            <person name="Ohm R."/>
            <person name="Pangilinan J."/>
            <person name="Park H.-J."/>
            <person name="Ramirez L."/>
            <person name="Alfaro M."/>
            <person name="Sun H."/>
            <person name="Tritt A."/>
            <person name="Yoshinaga Y."/>
            <person name="Zwiers L.-H."/>
            <person name="Turgeon B."/>
            <person name="Goodwin S."/>
            <person name="Spatafora J."/>
            <person name="Crous P."/>
            <person name="Grigoriev I."/>
        </authorList>
    </citation>
    <scope>NUCLEOTIDE SEQUENCE</scope>
    <source>
        <strain evidence="2">CBS 279.74</strain>
    </source>
</reference>
<evidence type="ECO:0000313" key="2">
    <source>
        <dbReference type="EMBL" id="KAF2708278.1"/>
    </source>
</evidence>
<evidence type="ECO:0000256" key="1">
    <source>
        <dbReference type="SAM" id="MobiDB-lite"/>
    </source>
</evidence>
<feature type="compositionally biased region" description="Basic and acidic residues" evidence="1">
    <location>
        <begin position="130"/>
        <end position="154"/>
    </location>
</feature>
<accession>A0A6G1K639</accession>
<feature type="compositionally biased region" description="Polar residues" evidence="1">
    <location>
        <begin position="79"/>
        <end position="89"/>
    </location>
</feature>
<dbReference type="EMBL" id="MU005772">
    <property type="protein sequence ID" value="KAF2708278.1"/>
    <property type="molecule type" value="Genomic_DNA"/>
</dbReference>
<dbReference type="OrthoDB" id="3675887at2759"/>
<feature type="compositionally biased region" description="Polar residues" evidence="1">
    <location>
        <begin position="186"/>
        <end position="196"/>
    </location>
</feature>
<feature type="region of interest" description="Disordered" evidence="1">
    <location>
        <begin position="130"/>
        <end position="209"/>
    </location>
</feature>
<feature type="region of interest" description="Disordered" evidence="1">
    <location>
        <begin position="264"/>
        <end position="288"/>
    </location>
</feature>
<feature type="region of interest" description="Disordered" evidence="1">
    <location>
        <begin position="438"/>
        <end position="464"/>
    </location>
</feature>
<proteinExistence type="predicted"/>
<feature type="region of interest" description="Disordered" evidence="1">
    <location>
        <begin position="69"/>
        <end position="108"/>
    </location>
</feature>
<evidence type="ECO:0000313" key="3">
    <source>
        <dbReference type="Proteomes" id="UP000799428"/>
    </source>
</evidence>
<feature type="region of interest" description="Disordered" evidence="1">
    <location>
        <begin position="563"/>
        <end position="600"/>
    </location>
</feature>